<name>W6ZTQ7_9APIC</name>
<keyword evidence="4" id="KW-1185">Reference proteome</keyword>
<dbReference type="EMBL" id="KI965515">
    <property type="protein sequence ID" value="EUD64292.1"/>
    <property type="molecule type" value="Genomic_DNA"/>
</dbReference>
<dbReference type="AlphaFoldDB" id="W6ZTQ7"/>
<evidence type="ECO:0000256" key="1">
    <source>
        <dbReference type="SAM" id="MobiDB-lite"/>
    </source>
</evidence>
<keyword evidence="2" id="KW-0472">Membrane</keyword>
<feature type="transmembrane region" description="Helical" evidence="2">
    <location>
        <begin position="358"/>
        <end position="376"/>
    </location>
</feature>
<accession>W6ZTQ7</accession>
<proteinExistence type="predicted"/>
<keyword evidence="2" id="KW-0812">Transmembrane</keyword>
<dbReference type="RefSeq" id="XP_008819117.1">
    <property type="nucleotide sequence ID" value="XM_008820895.1"/>
</dbReference>
<gene>
    <name evidence="3" type="ORF">C922_05324</name>
</gene>
<sequence length="406" mass="44551">MGADPQNSVFEGYIGGLPDEYQRLHECSRTQITPQGKCDLFGDRIQMIKSLKAIKSQEDAPLKEYQVTNIYKLSNQICRDLEAWISTRKISNVGGRTLLTGGCSYTQYTNKEKGSGDVPCSPRNDLLKWANLTAERVTQRTNRDHRSLRLCMELVTIMMIQLELTDTSKSVNLQMAIEKNYCQGVFQALRQWGNEKIARKIMNQWFTFQDREQEQNPQYEIGGQDLFEALSASNKTRGVGNKDLNCKWKSRQATGGMPIEEQLTTVKSLDTTINSVPIGKQTQEQGDAEKSQTDGPPGTRDGVLSNYLSEKPESQSKAPGPGGGGAQSSPSVKIGASDDVATLHEMSGGAGDGQIGELIGGVIASILGGLGAYGVWRIFRGRRQGGTGWRRGGPGVKVVSYGQMRE</sequence>
<dbReference type="Proteomes" id="UP000030640">
    <property type="component" value="Unassembled WGS sequence"/>
</dbReference>
<dbReference type="VEuPathDB" id="PlasmoDB:C922_05324"/>
<reference evidence="3 4" key="1">
    <citation type="submission" date="2013-02" db="EMBL/GenBank/DDBJ databases">
        <title>The Genome Sequence of Plasmodium inui San Antonio 1.</title>
        <authorList>
            <consortium name="The Broad Institute Genome Sequencing Platform"/>
            <consortium name="The Broad Institute Genome Sequencing Center for Infectious Disease"/>
            <person name="Neafsey D."/>
            <person name="Cheeseman I."/>
            <person name="Volkman S."/>
            <person name="Adams J."/>
            <person name="Walker B."/>
            <person name="Young S.K."/>
            <person name="Zeng Q."/>
            <person name="Gargeya S."/>
            <person name="Fitzgerald M."/>
            <person name="Haas B."/>
            <person name="Abouelleil A."/>
            <person name="Alvarado L."/>
            <person name="Arachchi H.M."/>
            <person name="Berlin A.M."/>
            <person name="Chapman S.B."/>
            <person name="Dewar J."/>
            <person name="Goldberg J."/>
            <person name="Griggs A."/>
            <person name="Gujja S."/>
            <person name="Hansen M."/>
            <person name="Howarth C."/>
            <person name="Imamovic A."/>
            <person name="Larimer J."/>
            <person name="McCowan C."/>
            <person name="Murphy C."/>
            <person name="Neiman D."/>
            <person name="Pearson M."/>
            <person name="Priest M."/>
            <person name="Roberts A."/>
            <person name="Saif S."/>
            <person name="Shea T."/>
            <person name="Sisk P."/>
            <person name="Sykes S."/>
            <person name="Wortman J."/>
            <person name="Nusbaum C."/>
            <person name="Birren B."/>
        </authorList>
    </citation>
    <scope>NUCLEOTIDE SEQUENCE [LARGE SCALE GENOMIC DNA]</scope>
    <source>
        <strain evidence="3 4">San Antonio 1</strain>
    </source>
</reference>
<evidence type="ECO:0000313" key="3">
    <source>
        <dbReference type="EMBL" id="EUD64292.1"/>
    </source>
</evidence>
<protein>
    <submittedName>
        <fullName evidence="3">Uncharacterized protein</fullName>
    </submittedName>
</protein>
<keyword evidence="2" id="KW-1133">Transmembrane helix</keyword>
<dbReference type="GeneID" id="20040598"/>
<feature type="region of interest" description="Disordered" evidence="1">
    <location>
        <begin position="278"/>
        <end position="333"/>
    </location>
</feature>
<evidence type="ECO:0000313" key="4">
    <source>
        <dbReference type="Proteomes" id="UP000030640"/>
    </source>
</evidence>
<organism evidence="3 4">
    <name type="scientific">Plasmodium inui San Antonio 1</name>
    <dbReference type="NCBI Taxonomy" id="1237626"/>
    <lineage>
        <taxon>Eukaryota</taxon>
        <taxon>Sar</taxon>
        <taxon>Alveolata</taxon>
        <taxon>Apicomplexa</taxon>
        <taxon>Aconoidasida</taxon>
        <taxon>Haemosporida</taxon>
        <taxon>Plasmodiidae</taxon>
        <taxon>Plasmodium</taxon>
        <taxon>Plasmodium (Plasmodium)</taxon>
    </lineage>
</organism>
<evidence type="ECO:0000256" key="2">
    <source>
        <dbReference type="SAM" id="Phobius"/>
    </source>
</evidence>